<accession>A0ACB9LS44</accession>
<protein>
    <submittedName>
        <fullName evidence="1">Uncharacterized protein</fullName>
    </submittedName>
</protein>
<keyword evidence="2" id="KW-1185">Reference proteome</keyword>
<comment type="caution">
    <text evidence="1">The sequence shown here is derived from an EMBL/GenBank/DDBJ whole genome shotgun (WGS) entry which is preliminary data.</text>
</comment>
<dbReference type="Proteomes" id="UP000828941">
    <property type="component" value="Chromosome 11"/>
</dbReference>
<name>A0ACB9LS44_BAUVA</name>
<organism evidence="1 2">
    <name type="scientific">Bauhinia variegata</name>
    <name type="common">Purple orchid tree</name>
    <name type="synonym">Phanera variegata</name>
    <dbReference type="NCBI Taxonomy" id="167791"/>
    <lineage>
        <taxon>Eukaryota</taxon>
        <taxon>Viridiplantae</taxon>
        <taxon>Streptophyta</taxon>
        <taxon>Embryophyta</taxon>
        <taxon>Tracheophyta</taxon>
        <taxon>Spermatophyta</taxon>
        <taxon>Magnoliopsida</taxon>
        <taxon>eudicotyledons</taxon>
        <taxon>Gunneridae</taxon>
        <taxon>Pentapetalae</taxon>
        <taxon>rosids</taxon>
        <taxon>fabids</taxon>
        <taxon>Fabales</taxon>
        <taxon>Fabaceae</taxon>
        <taxon>Cercidoideae</taxon>
        <taxon>Cercideae</taxon>
        <taxon>Bauhiniinae</taxon>
        <taxon>Bauhinia</taxon>
    </lineage>
</organism>
<sequence>MKIMRLFLIFLFLLSSSSSSAFASYTPAIFAFGDSILDAGNNRFNKNCTAQADFPPYELSFFHHPTGRFTNGRTVVDFLSQFIGIGFQKPYLEAYSAVVNGSQKNFPSNGINFASGGSGVLKETNKDLRVISIQKQLLQFEKLVNQNQIDKNLIQKSLFLFECGSNDIFNYFFPLAKPALDPDSYVRAMLAEAAKFINLGARRIAVFSLGPVGCVPARARLPGAPINRCFGKMNVMVKKYNMGLETLVMDIPTVYPGVIAAYGAVYKIVQECR</sequence>
<proteinExistence type="predicted"/>
<evidence type="ECO:0000313" key="2">
    <source>
        <dbReference type="Proteomes" id="UP000828941"/>
    </source>
</evidence>
<reference evidence="1 2" key="1">
    <citation type="journal article" date="2022" name="DNA Res.">
        <title>Chromosomal-level genome assembly of the orchid tree Bauhinia variegata (Leguminosae; Cercidoideae) supports the allotetraploid origin hypothesis of Bauhinia.</title>
        <authorList>
            <person name="Zhong Y."/>
            <person name="Chen Y."/>
            <person name="Zheng D."/>
            <person name="Pang J."/>
            <person name="Liu Y."/>
            <person name="Luo S."/>
            <person name="Meng S."/>
            <person name="Qian L."/>
            <person name="Wei D."/>
            <person name="Dai S."/>
            <person name="Zhou R."/>
        </authorList>
    </citation>
    <scope>NUCLEOTIDE SEQUENCE [LARGE SCALE GENOMIC DNA]</scope>
    <source>
        <strain evidence="1">BV-YZ2020</strain>
    </source>
</reference>
<dbReference type="EMBL" id="CM039436">
    <property type="protein sequence ID" value="KAI4313838.1"/>
    <property type="molecule type" value="Genomic_DNA"/>
</dbReference>
<evidence type="ECO:0000313" key="1">
    <source>
        <dbReference type="EMBL" id="KAI4313838.1"/>
    </source>
</evidence>
<gene>
    <name evidence="1" type="ORF">L6164_026787</name>
</gene>